<dbReference type="Proteomes" id="UP000252040">
    <property type="component" value="Unplaced"/>
</dbReference>
<gene>
    <name evidence="2" type="primary">LOC112401202</name>
</gene>
<name>A0A341BJZ9_NEOAA</name>
<dbReference type="InParanoid" id="A0A341BJZ9"/>
<keyword evidence="1" id="KW-1185">Reference proteome</keyword>
<evidence type="ECO:0000313" key="2">
    <source>
        <dbReference type="RefSeq" id="XP_024603065.1"/>
    </source>
</evidence>
<reference evidence="2" key="1">
    <citation type="submission" date="2025-08" db="UniProtKB">
        <authorList>
            <consortium name="RefSeq"/>
        </authorList>
    </citation>
    <scope>IDENTIFICATION</scope>
    <source>
        <tissue evidence="2">Meat</tissue>
    </source>
</reference>
<sequence length="71" mass="8360">MYLKGKLLSQIYEELKELCHKPDMELLQHYDNMLKRSESAQLHVPQPVVPQLSSWPIPGLVDWLNQFQGNR</sequence>
<dbReference type="KEGG" id="nasi:112401202"/>
<dbReference type="GeneID" id="112401202"/>
<dbReference type="RefSeq" id="XP_024603065.1">
    <property type="nucleotide sequence ID" value="XM_024747297.1"/>
</dbReference>
<evidence type="ECO:0000313" key="1">
    <source>
        <dbReference type="Proteomes" id="UP000252040"/>
    </source>
</evidence>
<dbReference type="STRING" id="1706337.A0A341BJZ9"/>
<protein>
    <submittedName>
        <fullName evidence="2">Tripartite motif-containing protein 49C-like</fullName>
    </submittedName>
</protein>
<proteinExistence type="predicted"/>
<accession>A0A341BJZ9</accession>
<dbReference type="AlphaFoldDB" id="A0A341BJZ9"/>
<organism evidence="1 2">
    <name type="scientific">Neophocaena asiaeorientalis asiaeorientalis</name>
    <name type="common">Yangtze finless porpoise</name>
    <name type="synonym">Neophocaena phocaenoides subsp. asiaeorientalis</name>
    <dbReference type="NCBI Taxonomy" id="1706337"/>
    <lineage>
        <taxon>Eukaryota</taxon>
        <taxon>Metazoa</taxon>
        <taxon>Chordata</taxon>
        <taxon>Craniata</taxon>
        <taxon>Vertebrata</taxon>
        <taxon>Euteleostomi</taxon>
        <taxon>Mammalia</taxon>
        <taxon>Eutheria</taxon>
        <taxon>Laurasiatheria</taxon>
        <taxon>Artiodactyla</taxon>
        <taxon>Whippomorpha</taxon>
        <taxon>Cetacea</taxon>
        <taxon>Odontoceti</taxon>
        <taxon>Phocoenidae</taxon>
        <taxon>Neophocaena</taxon>
    </lineage>
</organism>